<evidence type="ECO:0008006" key="4">
    <source>
        <dbReference type="Google" id="ProtNLM"/>
    </source>
</evidence>
<dbReference type="EMBL" id="BAABEX010000007">
    <property type="protein sequence ID" value="GAA4421083.1"/>
    <property type="molecule type" value="Genomic_DNA"/>
</dbReference>
<dbReference type="RefSeq" id="WP_345061721.1">
    <property type="nucleotide sequence ID" value="NZ_BAABEX010000007.1"/>
</dbReference>
<gene>
    <name evidence="2" type="ORF">GCM10023090_09640</name>
</gene>
<evidence type="ECO:0000256" key="1">
    <source>
        <dbReference type="SAM" id="Coils"/>
    </source>
</evidence>
<name>A0ABP8L246_9BURK</name>
<organism evidence="2 3">
    <name type="scientific">Acidovorax lacteus</name>
    <dbReference type="NCBI Taxonomy" id="1924988"/>
    <lineage>
        <taxon>Bacteria</taxon>
        <taxon>Pseudomonadati</taxon>
        <taxon>Pseudomonadota</taxon>
        <taxon>Betaproteobacteria</taxon>
        <taxon>Burkholderiales</taxon>
        <taxon>Comamonadaceae</taxon>
        <taxon>Acidovorax</taxon>
    </lineage>
</organism>
<keyword evidence="3" id="KW-1185">Reference proteome</keyword>
<evidence type="ECO:0000313" key="3">
    <source>
        <dbReference type="Proteomes" id="UP001501788"/>
    </source>
</evidence>
<accession>A0ABP8L246</accession>
<protein>
    <recommendedName>
        <fullName evidence="4">DUF3618 domain-containing protein</fullName>
    </recommendedName>
</protein>
<evidence type="ECO:0000313" key="2">
    <source>
        <dbReference type="EMBL" id="GAA4421083.1"/>
    </source>
</evidence>
<feature type="coiled-coil region" evidence="1">
    <location>
        <begin position="20"/>
        <end position="47"/>
    </location>
</feature>
<proteinExistence type="predicted"/>
<sequence length="99" mass="11024">MPQTHIPDGVVPTPEQQRVLERIALQRQRLRERRAQAERSAAQAQAQAAAEPGLQRVLEFARAHPSLVAGAVGVALWAGPRRLLRWGSTLLPLLLKLRR</sequence>
<dbReference type="Proteomes" id="UP001501788">
    <property type="component" value="Unassembled WGS sequence"/>
</dbReference>
<keyword evidence="1" id="KW-0175">Coiled coil</keyword>
<comment type="caution">
    <text evidence="2">The sequence shown here is derived from an EMBL/GenBank/DDBJ whole genome shotgun (WGS) entry which is preliminary data.</text>
</comment>
<reference evidence="3" key="1">
    <citation type="journal article" date="2019" name="Int. J. Syst. Evol. Microbiol.">
        <title>The Global Catalogue of Microorganisms (GCM) 10K type strain sequencing project: providing services to taxonomists for standard genome sequencing and annotation.</title>
        <authorList>
            <consortium name="The Broad Institute Genomics Platform"/>
            <consortium name="The Broad Institute Genome Sequencing Center for Infectious Disease"/>
            <person name="Wu L."/>
            <person name="Ma J."/>
        </authorList>
    </citation>
    <scope>NUCLEOTIDE SEQUENCE [LARGE SCALE GENOMIC DNA]</scope>
    <source>
        <strain evidence="3">JCM 31890</strain>
    </source>
</reference>